<comment type="similarity">
    <text evidence="1">Belongs to the glycosyltransferase 2 family.</text>
</comment>
<dbReference type="Proteomes" id="UP001499852">
    <property type="component" value="Unassembled WGS sequence"/>
</dbReference>
<keyword evidence="4" id="KW-1133">Transmembrane helix</keyword>
<proteinExistence type="inferred from homology"/>
<keyword evidence="4" id="KW-0812">Transmembrane</keyword>
<dbReference type="SUPFAM" id="SSF53448">
    <property type="entry name" value="Nucleotide-diphospho-sugar transferases"/>
    <property type="match status" value="1"/>
</dbReference>
<dbReference type="EMBL" id="BAABIA010000010">
    <property type="protein sequence ID" value="GAA5147659.1"/>
    <property type="molecule type" value="Genomic_DNA"/>
</dbReference>
<evidence type="ECO:0000256" key="3">
    <source>
        <dbReference type="ARBA" id="ARBA00022679"/>
    </source>
</evidence>
<evidence type="ECO:0000313" key="6">
    <source>
        <dbReference type="Proteomes" id="UP001499852"/>
    </source>
</evidence>
<keyword evidence="2" id="KW-0328">Glycosyltransferase</keyword>
<sequence length="381" mass="41636">MWLLLLLTCLLLIAYAHVGYPVLMGLLARVKSSPVSADGSLPSGISVVMSVYNAESRIQDRLRNLLACRWPGELEIVVFCDGCTDATAEKVAALGDPRLRVMSHRQQRGKATALNEAVPSCRYPLVVLCDARQDFHPEALVELVTPFSDPAVGAVSGLLEIAASASGSGQGVDLYWKIEKKLREWEGRFDSVIGCTGAIYAIRQALFQPLHPATILDDVVVPMRIAVAGHRVLYSATAIAYDPQTLDPALEKKRKLRTLAGNYQMIEQFPGWLLPWRNRTWWQLISHKYLRLAVPWLLLAVLALSVLTPPTPFTLLLLAGQVLAYGAAALGLLFPQVKVKALSIPAGFLLLQVACLRALGAYLQARRDALSLWQAAPVKGS</sequence>
<dbReference type="RefSeq" id="WP_345738440.1">
    <property type="nucleotide sequence ID" value="NZ_BAABIA010000010.1"/>
</dbReference>
<feature type="transmembrane region" description="Helical" evidence="4">
    <location>
        <begin position="313"/>
        <end position="334"/>
    </location>
</feature>
<dbReference type="Gene3D" id="3.90.550.10">
    <property type="entry name" value="Spore Coat Polysaccharide Biosynthesis Protein SpsA, Chain A"/>
    <property type="match status" value="1"/>
</dbReference>
<feature type="transmembrane region" description="Helical" evidence="4">
    <location>
        <begin position="289"/>
        <end position="307"/>
    </location>
</feature>
<evidence type="ECO:0000256" key="1">
    <source>
        <dbReference type="ARBA" id="ARBA00006739"/>
    </source>
</evidence>
<organism evidence="5 6">
    <name type="scientific">Prosthecobacter algae</name>
    <dbReference type="NCBI Taxonomy" id="1144682"/>
    <lineage>
        <taxon>Bacteria</taxon>
        <taxon>Pseudomonadati</taxon>
        <taxon>Verrucomicrobiota</taxon>
        <taxon>Verrucomicrobiia</taxon>
        <taxon>Verrucomicrobiales</taxon>
        <taxon>Verrucomicrobiaceae</taxon>
        <taxon>Prosthecobacter</taxon>
    </lineage>
</organism>
<evidence type="ECO:0000313" key="5">
    <source>
        <dbReference type="EMBL" id="GAA5147659.1"/>
    </source>
</evidence>
<keyword evidence="6" id="KW-1185">Reference proteome</keyword>
<reference evidence="6" key="1">
    <citation type="journal article" date="2019" name="Int. J. Syst. Evol. Microbiol.">
        <title>The Global Catalogue of Microorganisms (GCM) 10K type strain sequencing project: providing services to taxonomists for standard genome sequencing and annotation.</title>
        <authorList>
            <consortium name="The Broad Institute Genomics Platform"/>
            <consortium name="The Broad Institute Genome Sequencing Center for Infectious Disease"/>
            <person name="Wu L."/>
            <person name="Ma J."/>
        </authorList>
    </citation>
    <scope>NUCLEOTIDE SEQUENCE [LARGE SCALE GENOMIC DNA]</scope>
    <source>
        <strain evidence="6">JCM 18053</strain>
    </source>
</reference>
<accession>A0ABP9PJV3</accession>
<comment type="caution">
    <text evidence="5">The sequence shown here is derived from an EMBL/GenBank/DDBJ whole genome shotgun (WGS) entry which is preliminary data.</text>
</comment>
<keyword evidence="3" id="KW-0808">Transferase</keyword>
<feature type="transmembrane region" description="Helical" evidence="4">
    <location>
        <begin position="341"/>
        <end position="363"/>
    </location>
</feature>
<name>A0ABP9PJV3_9BACT</name>
<dbReference type="PANTHER" id="PTHR43630:SF1">
    <property type="entry name" value="POLY-BETA-1,6-N-ACETYL-D-GLUCOSAMINE SYNTHASE"/>
    <property type="match status" value="1"/>
</dbReference>
<gene>
    <name evidence="5" type="ORF">GCM10023213_42640</name>
</gene>
<keyword evidence="4" id="KW-0472">Membrane</keyword>
<dbReference type="PANTHER" id="PTHR43630">
    <property type="entry name" value="POLY-BETA-1,6-N-ACETYL-D-GLUCOSAMINE SYNTHASE"/>
    <property type="match status" value="1"/>
</dbReference>
<evidence type="ECO:0000256" key="2">
    <source>
        <dbReference type="ARBA" id="ARBA00022676"/>
    </source>
</evidence>
<dbReference type="InterPro" id="IPR029044">
    <property type="entry name" value="Nucleotide-diphossugar_trans"/>
</dbReference>
<protein>
    <submittedName>
        <fullName evidence="5">Glycosyltransferase family 2 protein</fullName>
    </submittedName>
</protein>
<evidence type="ECO:0000256" key="4">
    <source>
        <dbReference type="SAM" id="Phobius"/>
    </source>
</evidence>
<dbReference type="CDD" id="cd06439">
    <property type="entry name" value="CESA_like_1"/>
    <property type="match status" value="1"/>
</dbReference>
<dbReference type="Pfam" id="PF13641">
    <property type="entry name" value="Glyco_tranf_2_3"/>
    <property type="match status" value="1"/>
</dbReference>